<reference evidence="11" key="1">
    <citation type="submission" date="2000-04" db="EMBL/GenBank/DDBJ databases">
        <title>Sequence of the BssSI restriction-modification genes.</title>
        <authorList>
            <person name="Heiter D."/>
            <person name="Wilson G.G."/>
        </authorList>
    </citation>
    <scope>NUCLEOTIDE SEQUENCE</scope>
    <source>
        <strain evidence="11">S719</strain>
    </source>
</reference>
<sequence>MDNLITVRDINLLREENPKFFSFSLAIMVKIIKLGIEKIDAVEILKEPIISRSLELLNLDMRNMFSEWFTNLSEQELMLIRNYAIHYLEDEDVIINEQAFLINTDEERKKMGAVFTPKWLANYVTKRAIYYWNENNKSSLERVGDLSCGPGIFLTQLQKYTGQNTKIYGVDSNPEYVFLASLLSGSEERVFLECADTLINLAPEEQCDLFSQMYQTPSKDYDIIVGNPPYVSSKTISSIYSNHIKELYGDYIEGNYDLSVPFIVHTYKALKNNGIGALIVSSKFMHSRYGKKICELLARNTKILEIIDFGDGQVFKGKTTYVCVIIFSKQKPSIKHEIRVLKFPLGLKWGKRDTYFKNALEEKIPQIRLEKHPWDLSTGVYQSILYKIQSNQDLPSLNDIFPKITQGIRTGANDVFIISKEEKENFEEDILLPFIGGENIRRCRIEEPTKYLIYPYYLDNNKKVKLIDEHVLREYFPKTWAYLLKNKEKLIKGVKDNNVSWYGYSRSQNLDIHSYKKILVREMMPSAQFAVDTEGTYSFGSGYSLIGGPELTETDYKMWAAILSTPTMEFQLRLIGTSLHSGWFRLLKQHLKQVKLVQLDAKDTEKAIKLAKKIHKNPDNNQFIEELDELVANAFGLSQEMREAIKKYLQQAHEVSEPRSKVSKKKNTIAHSVEENIDIVDETKYPELSNEQREKYLPVEITKYNSLHVEKPELRKLVTFQKNKEGIPIHNWYKYTQGFSADLIEYLLDEMGIKRNKEIKVFDPFVGSGTTLLSCKYLGIHSFGVDISPLMTWITNIKIQNWKVNELEDLLNDLSKAQITPISDPTLLFNDYLKKAYEPEILNQIVGWRKWIDNLQTSDLNKDFLLLGLISILEDISLIRKHGSHYRYLNKTENVGVSKLNIKTISSDTDIKPILLKKLTRMVSDIKELNLSTEVTCRVYNMNSRFNVPRDEKANVVITSPPYLNRNNYLSQQKAELSILGLLKSESDYKELVKKSYRSHVEAELDKEAKCSIPEVNKIIEKIDLSDNNNPKIPNMVAGYFEDLKSTLMNIRTLLEPGAKLAFVVGNSRWGGVVVPVDHLLGLIAERLGYNVEKILVARYKGNSPQQMKKYGKIPVRESVVILSWKG</sequence>
<dbReference type="PANTHER" id="PTHR33841">
    <property type="entry name" value="DNA METHYLTRANSFERASE YEEA-RELATED"/>
    <property type="match status" value="1"/>
</dbReference>
<dbReference type="InterPro" id="IPR002941">
    <property type="entry name" value="DNA_methylase_N4/N6"/>
</dbReference>
<keyword evidence="6" id="KW-0238">DNA-binding</keyword>
<feature type="domain" description="Type II methyltransferase M.TaqI-like" evidence="10">
    <location>
        <begin position="166"/>
        <end position="315"/>
    </location>
</feature>
<gene>
    <name evidence="11" type="primary">bssSIM</name>
</gene>
<dbReference type="GO" id="GO:0015667">
    <property type="term" value="F:site-specific DNA-methyltransferase (cytosine-N4-specific) activity"/>
    <property type="evidence" value="ECO:0007669"/>
    <property type="project" value="UniProtKB-EC"/>
</dbReference>
<evidence type="ECO:0000256" key="4">
    <source>
        <dbReference type="ARBA" id="ARBA00022691"/>
    </source>
</evidence>
<organism evidence="11">
    <name type="scientific">Geobacillus stearothermophilus</name>
    <name type="common">Bacillus stearothermophilus</name>
    <dbReference type="NCBI Taxonomy" id="1422"/>
    <lineage>
        <taxon>Bacteria</taxon>
        <taxon>Bacillati</taxon>
        <taxon>Bacillota</taxon>
        <taxon>Bacilli</taxon>
        <taxon>Bacillales</taxon>
        <taxon>Anoxybacillaceae</taxon>
        <taxon>Geobacillus</taxon>
    </lineage>
</organism>
<dbReference type="Pfam" id="PF07669">
    <property type="entry name" value="Eco57I"/>
    <property type="match status" value="1"/>
</dbReference>
<dbReference type="AlphaFoldDB" id="Q8L3A4"/>
<evidence type="ECO:0000256" key="5">
    <source>
        <dbReference type="ARBA" id="ARBA00022747"/>
    </source>
</evidence>
<feature type="domain" description="DNA methylase N-4/N-6" evidence="9">
    <location>
        <begin position="580"/>
        <end position="789"/>
    </location>
</feature>
<proteinExistence type="inferred from homology"/>
<evidence type="ECO:0000256" key="2">
    <source>
        <dbReference type="ARBA" id="ARBA00022603"/>
    </source>
</evidence>
<dbReference type="GO" id="GO:0009307">
    <property type="term" value="P:DNA restriction-modification system"/>
    <property type="evidence" value="ECO:0007669"/>
    <property type="project" value="UniProtKB-KW"/>
</dbReference>
<name>Q8L3A4_GEOSE</name>
<evidence type="ECO:0000256" key="1">
    <source>
        <dbReference type="ARBA" id="ARBA00010203"/>
    </source>
</evidence>
<dbReference type="InterPro" id="IPR050953">
    <property type="entry name" value="N4_N6_ade-DNA_methylase"/>
</dbReference>
<dbReference type="PRINTS" id="PR00507">
    <property type="entry name" value="N12N6MTFRASE"/>
</dbReference>
<dbReference type="PROSITE" id="PS00093">
    <property type="entry name" value="N4_MTASE"/>
    <property type="match status" value="1"/>
</dbReference>
<dbReference type="SUPFAM" id="SSF53335">
    <property type="entry name" value="S-adenosyl-L-methionine-dependent methyltransferases"/>
    <property type="match status" value="2"/>
</dbReference>
<evidence type="ECO:0000256" key="8">
    <source>
        <dbReference type="ARBA" id="ARBA00049120"/>
    </source>
</evidence>
<keyword evidence="2 11" id="KW-0489">Methyltransferase</keyword>
<dbReference type="GO" id="GO:0009007">
    <property type="term" value="F:site-specific DNA-methyltransferase (adenine-specific) activity"/>
    <property type="evidence" value="ECO:0007669"/>
    <property type="project" value="UniProtKB-EC"/>
</dbReference>
<comment type="similarity">
    <text evidence="1">Belongs to the N(4)/N(6)-methyltransferase family. N(4) subfamily.</text>
</comment>
<dbReference type="GO" id="GO:0008170">
    <property type="term" value="F:N-methyltransferase activity"/>
    <property type="evidence" value="ECO:0007669"/>
    <property type="project" value="InterPro"/>
</dbReference>
<dbReference type="GO" id="GO:0032259">
    <property type="term" value="P:methylation"/>
    <property type="evidence" value="ECO:0007669"/>
    <property type="project" value="UniProtKB-KW"/>
</dbReference>
<dbReference type="InterPro" id="IPR011639">
    <property type="entry name" value="MethylTrfase_TaqI-like_dom"/>
</dbReference>
<accession>Q8L3A4</accession>
<comment type="catalytic activity">
    <reaction evidence="8">
        <text>a 2'-deoxycytidine in DNA + S-adenosyl-L-methionine = an N(4)-methyl-2'-deoxycytidine in DNA + S-adenosyl-L-homocysteine + H(+)</text>
        <dbReference type="Rhea" id="RHEA:16857"/>
        <dbReference type="Rhea" id="RHEA-COMP:11369"/>
        <dbReference type="Rhea" id="RHEA-COMP:13674"/>
        <dbReference type="ChEBI" id="CHEBI:15378"/>
        <dbReference type="ChEBI" id="CHEBI:57856"/>
        <dbReference type="ChEBI" id="CHEBI:59789"/>
        <dbReference type="ChEBI" id="CHEBI:85452"/>
        <dbReference type="ChEBI" id="CHEBI:137933"/>
        <dbReference type="EC" id="2.1.1.113"/>
    </reaction>
</comment>
<evidence type="ECO:0000259" key="9">
    <source>
        <dbReference type="Pfam" id="PF01555"/>
    </source>
</evidence>
<evidence type="ECO:0000313" key="11">
    <source>
        <dbReference type="EMBL" id="AAM21167.1"/>
    </source>
</evidence>
<dbReference type="PANTHER" id="PTHR33841:SF6">
    <property type="entry name" value="TYPE II METHYLTRANSFERASE M.HINDII"/>
    <property type="match status" value="1"/>
</dbReference>
<evidence type="ECO:0000256" key="3">
    <source>
        <dbReference type="ARBA" id="ARBA00022679"/>
    </source>
</evidence>
<dbReference type="Pfam" id="PF01555">
    <property type="entry name" value="N6_N4_Mtase"/>
    <property type="match status" value="1"/>
</dbReference>
<protein>
    <submittedName>
        <fullName evidence="11">BssSI DNA modification methyltransferase</fullName>
    </submittedName>
</protein>
<dbReference type="Gene3D" id="3.40.50.150">
    <property type="entry name" value="Vaccinia Virus protein VP39"/>
    <property type="match status" value="3"/>
</dbReference>
<dbReference type="PROSITE" id="PS00092">
    <property type="entry name" value="N6_MTASE"/>
    <property type="match status" value="1"/>
</dbReference>
<comment type="catalytic activity">
    <reaction evidence="7">
        <text>a 2'-deoxyadenosine in DNA + S-adenosyl-L-methionine = an N(6)-methyl-2'-deoxyadenosine in DNA + S-adenosyl-L-homocysteine + H(+)</text>
        <dbReference type="Rhea" id="RHEA:15197"/>
        <dbReference type="Rhea" id="RHEA-COMP:12418"/>
        <dbReference type="Rhea" id="RHEA-COMP:12419"/>
        <dbReference type="ChEBI" id="CHEBI:15378"/>
        <dbReference type="ChEBI" id="CHEBI:57856"/>
        <dbReference type="ChEBI" id="CHEBI:59789"/>
        <dbReference type="ChEBI" id="CHEBI:90615"/>
        <dbReference type="ChEBI" id="CHEBI:90616"/>
        <dbReference type="EC" id="2.1.1.72"/>
    </reaction>
</comment>
<evidence type="ECO:0000256" key="7">
    <source>
        <dbReference type="ARBA" id="ARBA00047942"/>
    </source>
</evidence>
<evidence type="ECO:0000259" key="10">
    <source>
        <dbReference type="Pfam" id="PF07669"/>
    </source>
</evidence>
<dbReference type="GO" id="GO:0003677">
    <property type="term" value="F:DNA binding"/>
    <property type="evidence" value="ECO:0007669"/>
    <property type="project" value="UniProtKB-KW"/>
</dbReference>
<keyword evidence="3 11" id="KW-0808">Transferase</keyword>
<evidence type="ECO:0000256" key="6">
    <source>
        <dbReference type="ARBA" id="ARBA00023125"/>
    </source>
</evidence>
<keyword evidence="4" id="KW-0949">S-adenosyl-L-methionine</keyword>
<keyword evidence="5" id="KW-0680">Restriction system</keyword>
<dbReference type="EMBL" id="AF254788">
    <property type="protein sequence ID" value="AAM21167.1"/>
    <property type="molecule type" value="Genomic_DNA"/>
</dbReference>
<dbReference type="InterPro" id="IPR002052">
    <property type="entry name" value="DNA_methylase_N6_adenine_CS"/>
</dbReference>
<dbReference type="InterPro" id="IPR029063">
    <property type="entry name" value="SAM-dependent_MTases_sf"/>
</dbReference>
<dbReference type="InterPro" id="IPR017985">
    <property type="entry name" value="MeTrfase_CN4_CS"/>
</dbReference>